<evidence type="ECO:0000313" key="1">
    <source>
        <dbReference type="EMBL" id="MCQ6962223.1"/>
    </source>
</evidence>
<dbReference type="AlphaFoldDB" id="A0AAE3H9T7"/>
<dbReference type="Pfam" id="PF09999">
    <property type="entry name" value="DUF2240"/>
    <property type="match status" value="1"/>
</dbReference>
<name>A0AAE3H9T7_9EURY</name>
<reference evidence="1 2" key="1">
    <citation type="journal article" date="2011" name="Appl. Environ. Microbiol.">
        <title>Methanogenic archaea isolated from Taiwan's Chelungpu fault.</title>
        <authorList>
            <person name="Wu S.Y."/>
            <person name="Lai M.C."/>
        </authorList>
    </citation>
    <scope>NUCLEOTIDE SEQUENCE [LARGE SCALE GENOMIC DNA]</scope>
    <source>
        <strain evidence="1 2">St545Mb</strain>
    </source>
</reference>
<accession>A0AAE3H9T7</accession>
<gene>
    <name evidence="1" type="ORF">PV02_03595</name>
</gene>
<dbReference type="EMBL" id="JTEO01000002">
    <property type="protein sequence ID" value="MCQ6962223.1"/>
    <property type="molecule type" value="Genomic_DNA"/>
</dbReference>
<dbReference type="Proteomes" id="UP001206983">
    <property type="component" value="Unassembled WGS sequence"/>
</dbReference>
<evidence type="ECO:0008006" key="3">
    <source>
        <dbReference type="Google" id="ProtNLM"/>
    </source>
</evidence>
<organism evidence="1 2">
    <name type="scientific">Methanolobus chelungpuianus</name>
    <dbReference type="NCBI Taxonomy" id="502115"/>
    <lineage>
        <taxon>Archaea</taxon>
        <taxon>Methanobacteriati</taxon>
        <taxon>Methanobacteriota</taxon>
        <taxon>Stenosarchaea group</taxon>
        <taxon>Methanomicrobia</taxon>
        <taxon>Methanosarcinales</taxon>
        <taxon>Methanosarcinaceae</taxon>
        <taxon>Methanolobus</taxon>
    </lineage>
</organism>
<dbReference type="RefSeq" id="WP_256621997.1">
    <property type="nucleotide sequence ID" value="NZ_JTEO01000002.1"/>
</dbReference>
<proteinExistence type="predicted"/>
<keyword evidence="2" id="KW-1185">Reference proteome</keyword>
<comment type="caution">
    <text evidence="1">The sequence shown here is derived from an EMBL/GenBank/DDBJ whole genome shotgun (WGS) entry which is preliminary data.</text>
</comment>
<sequence>MDEELKMVVATPFKKKAATSLSIKDFEFTLSFDLKWMAPPLASKVRDKAIASGLLRFEGNKLVPSFETAQVEIPTGFKPSPGLLAERTVLEELISMISIMSGKNEKEAIAIINNRQEQLGDLIDIEIAGLIAAKDAGCDTAAVYEKIHAKFFHAQST</sequence>
<evidence type="ECO:0000313" key="2">
    <source>
        <dbReference type="Proteomes" id="UP001206983"/>
    </source>
</evidence>
<dbReference type="InterPro" id="IPR018716">
    <property type="entry name" value="DUF2240"/>
</dbReference>
<protein>
    <recommendedName>
        <fullName evidence="3">DUF2240 domain-containing protein</fullName>
    </recommendedName>
</protein>